<dbReference type="EMBL" id="CP095053">
    <property type="protein sequence ID" value="UOR05253.1"/>
    <property type="molecule type" value="Genomic_DNA"/>
</dbReference>
<name>A0A8T9SWZ2_9BACT</name>
<dbReference type="AlphaFoldDB" id="A0A8T9SWZ2"/>
<organism evidence="1 2">
    <name type="scientific">Hymenobacter aerilatus</name>
    <dbReference type="NCBI Taxonomy" id="2932251"/>
    <lineage>
        <taxon>Bacteria</taxon>
        <taxon>Pseudomonadati</taxon>
        <taxon>Bacteroidota</taxon>
        <taxon>Cytophagia</taxon>
        <taxon>Cytophagales</taxon>
        <taxon>Hymenobacteraceae</taxon>
        <taxon>Hymenobacter</taxon>
    </lineage>
</organism>
<proteinExistence type="predicted"/>
<reference evidence="1 2" key="1">
    <citation type="submission" date="2022-04" db="EMBL/GenBank/DDBJ databases">
        <title>Hymenobacter sp. isolated from the air.</title>
        <authorList>
            <person name="Won M."/>
            <person name="Lee C.-M."/>
            <person name="Woen H.-Y."/>
            <person name="Kwon S.-W."/>
        </authorList>
    </citation>
    <scope>NUCLEOTIDE SEQUENCE [LARGE SCALE GENOMIC DNA]</scope>
    <source>
        <strain evidence="2">5413 J-13</strain>
    </source>
</reference>
<gene>
    <name evidence="1" type="ORF">MUN82_20260</name>
</gene>
<dbReference type="Proteomes" id="UP000829925">
    <property type="component" value="Chromosome"/>
</dbReference>
<dbReference type="KEGG" id="haei:MUN82_20260"/>
<evidence type="ECO:0000313" key="1">
    <source>
        <dbReference type="EMBL" id="UOR05253.1"/>
    </source>
</evidence>
<accession>A0A8T9SWZ2</accession>
<evidence type="ECO:0000313" key="2">
    <source>
        <dbReference type="Proteomes" id="UP000829925"/>
    </source>
</evidence>
<keyword evidence="2" id="KW-1185">Reference proteome</keyword>
<dbReference type="RefSeq" id="WP_245093369.1">
    <property type="nucleotide sequence ID" value="NZ_CP095053.1"/>
</dbReference>
<sequence length="120" mass="13613">MLAIDKCLYTSADAERCDCVLIIADQLHFIEFKTSETTRHANPGTCLDQLAASIRDFFDREIIQANETVYAYASVGFSKQIPQNGAHWRDQSVSLQQKIQQGASRPIRLRYCSESELQVK</sequence>
<protein>
    <submittedName>
        <fullName evidence="1">Uncharacterized protein</fullName>
    </submittedName>
</protein>